<keyword evidence="6" id="KW-1185">Reference proteome</keyword>
<evidence type="ECO:0000313" key="5">
    <source>
        <dbReference type="EMBL" id="SDZ29108.1"/>
    </source>
</evidence>
<feature type="compositionally biased region" description="Basic and acidic residues" evidence="3">
    <location>
        <begin position="46"/>
        <end position="56"/>
    </location>
</feature>
<accession>A0A1H3RUX0</accession>
<dbReference type="PANTHER" id="PTHR37042">
    <property type="entry name" value="OUTER MEMBRANE PROTEIN RV1973"/>
    <property type="match status" value="1"/>
</dbReference>
<sequence>MPTREERTLRLIKGAKPGTPTPNRRRRAFTRHLPGPGEPVEALLKTIDEEPVRDDGVSPPASRRSGKESQTPAAGRQPAPAADPPADGGPAADGSAPDEPGTDGRASDGAAAAAPTRRRRVLVGLLLIALAAALAAAGVLGQRWYADRTLTAAHAAAVAAARQTTVNFVSVSASSVDRDLQRISAGATGEFKEQFDRGQAQVRAAVVENKVESRGTVLRAGLVSGDHRSAVVLVAIDATVKNVNAPDGRPSHYRIQVDMTRDADSGAWLVSRLQFVG</sequence>
<proteinExistence type="predicted"/>
<evidence type="ECO:0000256" key="2">
    <source>
        <dbReference type="ARBA" id="ARBA00023136"/>
    </source>
</evidence>
<evidence type="ECO:0008006" key="7">
    <source>
        <dbReference type="Google" id="ProtNLM"/>
    </source>
</evidence>
<evidence type="ECO:0000313" key="6">
    <source>
        <dbReference type="Proteomes" id="UP000242415"/>
    </source>
</evidence>
<name>A0A1H3RUX0_9ACTN</name>
<gene>
    <name evidence="5" type="ORF">SAMN05444365_10978</name>
</gene>
<feature type="transmembrane region" description="Helical" evidence="4">
    <location>
        <begin position="121"/>
        <end position="141"/>
    </location>
</feature>
<keyword evidence="2 4" id="KW-0472">Membrane</keyword>
<evidence type="ECO:0000256" key="1">
    <source>
        <dbReference type="ARBA" id="ARBA00004370"/>
    </source>
</evidence>
<dbReference type="EMBL" id="FNPH01000009">
    <property type="protein sequence ID" value="SDZ29108.1"/>
    <property type="molecule type" value="Genomic_DNA"/>
</dbReference>
<evidence type="ECO:0000256" key="4">
    <source>
        <dbReference type="SAM" id="Phobius"/>
    </source>
</evidence>
<dbReference type="Proteomes" id="UP000242415">
    <property type="component" value="Unassembled WGS sequence"/>
</dbReference>
<keyword evidence="4" id="KW-0812">Transmembrane</keyword>
<feature type="compositionally biased region" description="Low complexity" evidence="3">
    <location>
        <begin position="72"/>
        <end position="114"/>
    </location>
</feature>
<protein>
    <recommendedName>
        <fullName evidence="7">Mce-associated membrane protein</fullName>
    </recommendedName>
</protein>
<feature type="region of interest" description="Disordered" evidence="3">
    <location>
        <begin position="1"/>
        <end position="114"/>
    </location>
</feature>
<organism evidence="5 6">
    <name type="scientific">Micromonospora pattaloongensis</name>
    <dbReference type="NCBI Taxonomy" id="405436"/>
    <lineage>
        <taxon>Bacteria</taxon>
        <taxon>Bacillati</taxon>
        <taxon>Actinomycetota</taxon>
        <taxon>Actinomycetes</taxon>
        <taxon>Micromonosporales</taxon>
        <taxon>Micromonosporaceae</taxon>
        <taxon>Micromonospora</taxon>
    </lineage>
</organism>
<dbReference type="PANTHER" id="PTHR37042:SF4">
    <property type="entry name" value="OUTER MEMBRANE PROTEIN RV1973"/>
    <property type="match status" value="1"/>
</dbReference>
<evidence type="ECO:0000256" key="3">
    <source>
        <dbReference type="SAM" id="MobiDB-lite"/>
    </source>
</evidence>
<comment type="subcellular location">
    <subcellularLocation>
        <location evidence="1">Membrane</location>
    </subcellularLocation>
</comment>
<dbReference type="GO" id="GO:0016020">
    <property type="term" value="C:membrane"/>
    <property type="evidence" value="ECO:0007669"/>
    <property type="project" value="UniProtKB-SubCell"/>
</dbReference>
<dbReference type="AlphaFoldDB" id="A0A1H3RUX0"/>
<dbReference type="STRING" id="405436.SAMN05444365_10978"/>
<keyword evidence="4" id="KW-1133">Transmembrane helix</keyword>
<reference evidence="6" key="1">
    <citation type="submission" date="2016-10" db="EMBL/GenBank/DDBJ databases">
        <authorList>
            <person name="Varghese N."/>
            <person name="Submissions S."/>
        </authorList>
    </citation>
    <scope>NUCLEOTIDE SEQUENCE [LARGE SCALE GENOMIC DNA]</scope>
    <source>
        <strain evidence="6">DSM 45245</strain>
    </source>
</reference>
<dbReference type="OrthoDB" id="3395172at2"/>